<sequence>MLFRISTIYIAISFVFLISSCSSLYIPNKLQVVQIEEKGDASLDASIGFNSIDLQSTVALSDQFYLGLSAFGGGTLRTTENWAQRFYQFGIQSGYQWQRDSSANHTFGIDLGWGHTTSSYYNNLGQFLVFSGGTSGEYRKYALQYTYYLKTKVTDLYVSIRTTCIDAYSFRTNLSQPPQSHKKLFLEPVFGLIFGPDKLKFTYQVGYCISAHNDQSPFGGRPFIGSIGLQFRF</sequence>
<organism evidence="1 2">
    <name type="scientific">Parvicella tangerina</name>
    <dbReference type="NCBI Taxonomy" id="2829795"/>
    <lineage>
        <taxon>Bacteria</taxon>
        <taxon>Pseudomonadati</taxon>
        <taxon>Bacteroidota</taxon>
        <taxon>Flavobacteriia</taxon>
        <taxon>Flavobacteriales</taxon>
        <taxon>Parvicellaceae</taxon>
        <taxon>Parvicella</taxon>
    </lineage>
</organism>
<accession>A0A916NU55</accession>
<protein>
    <recommendedName>
        <fullName evidence="3">DUF481 domain-containing protein</fullName>
    </recommendedName>
</protein>
<reference evidence="1" key="1">
    <citation type="submission" date="2021-04" db="EMBL/GenBank/DDBJ databases">
        <authorList>
            <person name="Rodrigo-Torres L."/>
            <person name="Arahal R. D."/>
            <person name="Lucena T."/>
        </authorList>
    </citation>
    <scope>NUCLEOTIDE SEQUENCE</scope>
    <source>
        <strain evidence="1">AS29M-1</strain>
    </source>
</reference>
<dbReference type="EMBL" id="OU015584">
    <property type="protein sequence ID" value="CAG5087256.1"/>
    <property type="molecule type" value="Genomic_DNA"/>
</dbReference>
<evidence type="ECO:0000313" key="2">
    <source>
        <dbReference type="Proteomes" id="UP000683507"/>
    </source>
</evidence>
<evidence type="ECO:0008006" key="3">
    <source>
        <dbReference type="Google" id="ProtNLM"/>
    </source>
</evidence>
<gene>
    <name evidence="1" type="ORF">CRYO30217_03432</name>
</gene>
<dbReference type="AlphaFoldDB" id="A0A916NU55"/>
<dbReference type="PROSITE" id="PS51257">
    <property type="entry name" value="PROKAR_LIPOPROTEIN"/>
    <property type="match status" value="1"/>
</dbReference>
<proteinExistence type="predicted"/>
<dbReference type="RefSeq" id="WP_258543606.1">
    <property type="nucleotide sequence ID" value="NZ_OU015584.1"/>
</dbReference>
<evidence type="ECO:0000313" key="1">
    <source>
        <dbReference type="EMBL" id="CAG5087256.1"/>
    </source>
</evidence>
<name>A0A916NU55_9FLAO</name>
<keyword evidence="2" id="KW-1185">Reference proteome</keyword>
<dbReference type="Proteomes" id="UP000683507">
    <property type="component" value="Chromosome"/>
</dbReference>
<dbReference type="KEGG" id="ptan:CRYO30217_03432"/>